<dbReference type="EMBL" id="JAEUBE010000087">
    <property type="protein sequence ID" value="KAH3670433.1"/>
    <property type="molecule type" value="Genomic_DNA"/>
</dbReference>
<dbReference type="AlphaFoldDB" id="A0A9P8PDU5"/>
<feature type="region of interest" description="Disordered" evidence="1">
    <location>
        <begin position="34"/>
        <end position="77"/>
    </location>
</feature>
<reference evidence="2" key="2">
    <citation type="submission" date="2021-01" db="EMBL/GenBank/DDBJ databases">
        <authorList>
            <person name="Schikora-Tamarit M.A."/>
        </authorList>
    </citation>
    <scope>NUCLEOTIDE SEQUENCE</scope>
    <source>
        <strain evidence="2">CBS6075</strain>
    </source>
</reference>
<reference evidence="2" key="1">
    <citation type="journal article" date="2021" name="Open Biol.">
        <title>Shared evolutionary footprints suggest mitochondrial oxidative damage underlies multiple complex I losses in fungi.</title>
        <authorList>
            <person name="Schikora-Tamarit M.A."/>
            <person name="Marcet-Houben M."/>
            <person name="Nosek J."/>
            <person name="Gabaldon T."/>
        </authorList>
    </citation>
    <scope>NUCLEOTIDE SEQUENCE</scope>
    <source>
        <strain evidence="2">CBS6075</strain>
    </source>
</reference>
<comment type="caution">
    <text evidence="2">The sequence shown here is derived from an EMBL/GenBank/DDBJ whole genome shotgun (WGS) entry which is preliminary data.</text>
</comment>
<evidence type="ECO:0000313" key="2">
    <source>
        <dbReference type="EMBL" id="KAH3670433.1"/>
    </source>
</evidence>
<gene>
    <name evidence="2" type="ORF">OGAPHI_000948</name>
</gene>
<sequence length="104" mass="11326">MPSYPTTSNGLTSSDASAFSSTTNCRALNMIPTTMMNRPNSMSPLNAADESDSSAELKDPLSPTMNTPNTTTNKLSHSSVVMVRFSHRTENSPTNRMIEPLTIW</sequence>
<feature type="compositionally biased region" description="Polar residues" evidence="1">
    <location>
        <begin position="34"/>
        <end position="44"/>
    </location>
</feature>
<evidence type="ECO:0000256" key="1">
    <source>
        <dbReference type="SAM" id="MobiDB-lite"/>
    </source>
</evidence>
<dbReference type="RefSeq" id="XP_046063858.1">
    <property type="nucleotide sequence ID" value="XM_046209099.1"/>
</dbReference>
<organism evidence="2 3">
    <name type="scientific">Ogataea philodendri</name>
    <dbReference type="NCBI Taxonomy" id="1378263"/>
    <lineage>
        <taxon>Eukaryota</taxon>
        <taxon>Fungi</taxon>
        <taxon>Dikarya</taxon>
        <taxon>Ascomycota</taxon>
        <taxon>Saccharomycotina</taxon>
        <taxon>Pichiomycetes</taxon>
        <taxon>Pichiales</taxon>
        <taxon>Pichiaceae</taxon>
        <taxon>Ogataea</taxon>
    </lineage>
</organism>
<accession>A0A9P8PDU5</accession>
<dbReference type="Proteomes" id="UP000769157">
    <property type="component" value="Unassembled WGS sequence"/>
</dbReference>
<name>A0A9P8PDU5_9ASCO</name>
<feature type="compositionally biased region" description="Low complexity" evidence="1">
    <location>
        <begin position="63"/>
        <end position="73"/>
    </location>
</feature>
<keyword evidence="3" id="KW-1185">Reference proteome</keyword>
<proteinExistence type="predicted"/>
<evidence type="ECO:0000313" key="3">
    <source>
        <dbReference type="Proteomes" id="UP000769157"/>
    </source>
</evidence>
<dbReference type="GeneID" id="70232916"/>
<protein>
    <submittedName>
        <fullName evidence="2">Uncharacterized protein</fullName>
    </submittedName>
</protein>